<dbReference type="AlphaFoldDB" id="A0A9Q3PTS5"/>
<name>A0A9Q3PTS5_9BASI</name>
<accession>A0A9Q3PTS5</accession>
<organism evidence="1 2">
    <name type="scientific">Austropuccinia psidii MF-1</name>
    <dbReference type="NCBI Taxonomy" id="1389203"/>
    <lineage>
        <taxon>Eukaryota</taxon>
        <taxon>Fungi</taxon>
        <taxon>Dikarya</taxon>
        <taxon>Basidiomycota</taxon>
        <taxon>Pucciniomycotina</taxon>
        <taxon>Pucciniomycetes</taxon>
        <taxon>Pucciniales</taxon>
        <taxon>Sphaerophragmiaceae</taxon>
        <taxon>Austropuccinia</taxon>
    </lineage>
</organism>
<gene>
    <name evidence="1" type="ORF">O181_111837</name>
</gene>
<evidence type="ECO:0000313" key="2">
    <source>
        <dbReference type="Proteomes" id="UP000765509"/>
    </source>
</evidence>
<proteinExistence type="predicted"/>
<comment type="caution">
    <text evidence="1">The sequence shown here is derived from an EMBL/GenBank/DDBJ whole genome shotgun (WGS) entry which is preliminary data.</text>
</comment>
<dbReference type="EMBL" id="AVOT02089516">
    <property type="protein sequence ID" value="MBW0572122.1"/>
    <property type="molecule type" value="Genomic_DNA"/>
</dbReference>
<reference evidence="1" key="1">
    <citation type="submission" date="2021-03" db="EMBL/GenBank/DDBJ databases">
        <title>Draft genome sequence of rust myrtle Austropuccinia psidii MF-1, a brazilian biotype.</title>
        <authorList>
            <person name="Quecine M.C."/>
            <person name="Pachon D.M.R."/>
            <person name="Bonatelli M.L."/>
            <person name="Correr F.H."/>
            <person name="Franceschini L.M."/>
            <person name="Leite T.F."/>
            <person name="Margarido G.R.A."/>
            <person name="Almeida C.A."/>
            <person name="Ferrarezi J.A."/>
            <person name="Labate C.A."/>
        </authorList>
    </citation>
    <scope>NUCLEOTIDE SEQUENCE</scope>
    <source>
        <strain evidence="1">MF-1</strain>
    </source>
</reference>
<sequence length="114" mass="13060">MSTPCYSSMHIFICQQFSTQTHSYPEGDRQGAAFTPFQYKQHIKKLKSAIEPKSIPNIPTSASGSEFPKFYWIKFSQMIILDERKAYSPLHLGSIQLHVNHTAGFKPFPHKTLE</sequence>
<protein>
    <submittedName>
        <fullName evidence="1">Uncharacterized protein</fullName>
    </submittedName>
</protein>
<evidence type="ECO:0000313" key="1">
    <source>
        <dbReference type="EMBL" id="MBW0572122.1"/>
    </source>
</evidence>
<dbReference type="Proteomes" id="UP000765509">
    <property type="component" value="Unassembled WGS sequence"/>
</dbReference>
<keyword evidence="2" id="KW-1185">Reference proteome</keyword>